<feature type="transmembrane region" description="Helical" evidence="6">
    <location>
        <begin position="31"/>
        <end position="54"/>
    </location>
</feature>
<sequence length="195" mass="21178">MSLILSGVFNILQLVTVIICFLIIDKTGRRPLAIFGGLATGIAYTIIAILSGLYANDWTAHPDSGWAFVVMAFLFILIFGLTYSPLGWALPSEVFPNATRSKGVALSTNTNWLSNFIVGIATPPMMDNIGYRTYIFYAVWCVLAGVWAFASAAETSGKTLEEIDDVFGDTNGHEEHEDMRAAAMSIMRAPVPSTV</sequence>
<proteinExistence type="inferred from homology"/>
<dbReference type="GO" id="GO:0016020">
    <property type="term" value="C:membrane"/>
    <property type="evidence" value="ECO:0007669"/>
    <property type="project" value="UniProtKB-SubCell"/>
</dbReference>
<comment type="similarity">
    <text evidence="2">Belongs to the major facilitator superfamily. Sugar transporter (TC 2.A.1.1) family.</text>
</comment>
<keyword evidence="9" id="KW-1185">Reference proteome</keyword>
<dbReference type="PROSITE" id="PS50850">
    <property type="entry name" value="MFS"/>
    <property type="match status" value="1"/>
</dbReference>
<reference evidence="8 9" key="1">
    <citation type="submission" date="2019-04" db="EMBL/GenBank/DDBJ databases">
        <title>Aspergillus burnettii sp. nov., novel species from soil in southeast Queensland.</title>
        <authorList>
            <person name="Gilchrist C.L.M."/>
            <person name="Pitt J.I."/>
            <person name="Lange L."/>
            <person name="Lacey H.J."/>
            <person name="Vuong D."/>
            <person name="Midgley D.J."/>
            <person name="Greenfield P."/>
            <person name="Bradbury M."/>
            <person name="Lacey E."/>
            <person name="Busk P.K."/>
            <person name="Pilgaard B."/>
            <person name="Chooi Y.H."/>
            <person name="Piggott A.M."/>
        </authorList>
    </citation>
    <scope>NUCLEOTIDE SEQUENCE [LARGE SCALE GENOMIC DNA]</scope>
    <source>
        <strain evidence="8 9">FRR 5400</strain>
    </source>
</reference>
<feature type="transmembrane region" description="Helical" evidence="6">
    <location>
        <begin position="66"/>
        <end position="91"/>
    </location>
</feature>
<dbReference type="EMBL" id="SPNV01000356">
    <property type="protein sequence ID" value="KAF5856022.1"/>
    <property type="molecule type" value="Genomic_DNA"/>
</dbReference>
<evidence type="ECO:0000256" key="2">
    <source>
        <dbReference type="ARBA" id="ARBA00010992"/>
    </source>
</evidence>
<evidence type="ECO:0000313" key="9">
    <source>
        <dbReference type="Proteomes" id="UP000541154"/>
    </source>
</evidence>
<dbReference type="PANTHER" id="PTHR48022">
    <property type="entry name" value="PLASTIDIC GLUCOSE TRANSPORTER 4"/>
    <property type="match status" value="1"/>
</dbReference>
<comment type="caution">
    <text evidence="8">The sequence shown here is derived from an EMBL/GenBank/DDBJ whole genome shotgun (WGS) entry which is preliminary data.</text>
</comment>
<feature type="transmembrane region" description="Helical" evidence="6">
    <location>
        <begin position="103"/>
        <end position="122"/>
    </location>
</feature>
<dbReference type="GO" id="GO:0005351">
    <property type="term" value="F:carbohydrate:proton symporter activity"/>
    <property type="evidence" value="ECO:0007669"/>
    <property type="project" value="TreeGrafter"/>
</dbReference>
<dbReference type="InterPro" id="IPR036259">
    <property type="entry name" value="MFS_trans_sf"/>
</dbReference>
<gene>
    <name evidence="8" type="ORF">ETB97_008009</name>
</gene>
<keyword evidence="4 6" id="KW-1133">Transmembrane helix</keyword>
<dbReference type="Gene3D" id="1.20.1250.20">
    <property type="entry name" value="MFS general substrate transporter like domains"/>
    <property type="match status" value="1"/>
</dbReference>
<feature type="transmembrane region" description="Helical" evidence="6">
    <location>
        <begin position="134"/>
        <end position="153"/>
    </location>
</feature>
<evidence type="ECO:0000256" key="4">
    <source>
        <dbReference type="ARBA" id="ARBA00022989"/>
    </source>
</evidence>
<evidence type="ECO:0000256" key="1">
    <source>
        <dbReference type="ARBA" id="ARBA00004141"/>
    </source>
</evidence>
<organism evidence="8 9">
    <name type="scientific">Petromyces alliaceus</name>
    <name type="common">Aspergillus alliaceus</name>
    <dbReference type="NCBI Taxonomy" id="209559"/>
    <lineage>
        <taxon>Eukaryota</taxon>
        <taxon>Fungi</taxon>
        <taxon>Dikarya</taxon>
        <taxon>Ascomycota</taxon>
        <taxon>Pezizomycotina</taxon>
        <taxon>Eurotiomycetes</taxon>
        <taxon>Eurotiomycetidae</taxon>
        <taxon>Eurotiales</taxon>
        <taxon>Aspergillaceae</taxon>
        <taxon>Aspergillus</taxon>
        <taxon>Aspergillus subgen. Circumdati</taxon>
    </lineage>
</organism>
<dbReference type="InterPro" id="IPR005828">
    <property type="entry name" value="MFS_sugar_transport-like"/>
</dbReference>
<evidence type="ECO:0000313" key="8">
    <source>
        <dbReference type="EMBL" id="KAF5856022.1"/>
    </source>
</evidence>
<evidence type="ECO:0000256" key="5">
    <source>
        <dbReference type="ARBA" id="ARBA00023136"/>
    </source>
</evidence>
<evidence type="ECO:0000256" key="6">
    <source>
        <dbReference type="SAM" id="Phobius"/>
    </source>
</evidence>
<dbReference type="InterPro" id="IPR050360">
    <property type="entry name" value="MFS_Sugar_Transporters"/>
</dbReference>
<keyword evidence="5 6" id="KW-0472">Membrane</keyword>
<accession>A0A8H6E1L8</accession>
<dbReference type="InterPro" id="IPR020846">
    <property type="entry name" value="MFS_dom"/>
</dbReference>
<feature type="domain" description="Major facilitator superfamily (MFS) profile" evidence="7">
    <location>
        <begin position="1"/>
        <end position="156"/>
    </location>
</feature>
<comment type="subcellular location">
    <subcellularLocation>
        <location evidence="1">Membrane</location>
        <topology evidence="1">Multi-pass membrane protein</topology>
    </subcellularLocation>
</comment>
<dbReference type="AlphaFoldDB" id="A0A8H6E1L8"/>
<feature type="transmembrane region" description="Helical" evidence="6">
    <location>
        <begin position="6"/>
        <end position="24"/>
    </location>
</feature>
<evidence type="ECO:0000256" key="3">
    <source>
        <dbReference type="ARBA" id="ARBA00022692"/>
    </source>
</evidence>
<dbReference type="SUPFAM" id="SSF103473">
    <property type="entry name" value="MFS general substrate transporter"/>
    <property type="match status" value="1"/>
</dbReference>
<protein>
    <recommendedName>
        <fullName evidence="7">Major facilitator superfamily (MFS) profile domain-containing protein</fullName>
    </recommendedName>
</protein>
<dbReference type="Proteomes" id="UP000541154">
    <property type="component" value="Unassembled WGS sequence"/>
</dbReference>
<dbReference type="PANTHER" id="PTHR48022:SF14">
    <property type="entry name" value="MAJOR FACILITATOR SUPERFAMILY (MFS) PROFILE DOMAIN-CONTAINING PROTEIN-RELATED"/>
    <property type="match status" value="1"/>
</dbReference>
<name>A0A8H6E1L8_PETAA</name>
<keyword evidence="3 6" id="KW-0812">Transmembrane</keyword>
<dbReference type="Pfam" id="PF00083">
    <property type="entry name" value="Sugar_tr"/>
    <property type="match status" value="1"/>
</dbReference>
<evidence type="ECO:0000259" key="7">
    <source>
        <dbReference type="PROSITE" id="PS50850"/>
    </source>
</evidence>